<sequence>MAEVLVGVGSNIEPQRHVASALGALADQFGPVQASPAYQSRAVGFDGDDFINLVVRFDSSLSPLALSQALHQIEQDCGRQRGSERFAPRVIDLDILMVGDYVSDPGEQPELPRGEILHYAFVLRPLAELAPDRVHPVANCRCDALWAELRAIIDKGDLRPISLALPDGVESL</sequence>
<dbReference type="InterPro" id="IPR035907">
    <property type="entry name" value="Hppk_sf"/>
</dbReference>
<gene>
    <name evidence="9" type="ORF">J2T60_002465</name>
</gene>
<dbReference type="PROSITE" id="PS00794">
    <property type="entry name" value="HPPK"/>
    <property type="match status" value="1"/>
</dbReference>
<dbReference type="Gene3D" id="3.30.70.560">
    <property type="entry name" value="7,8-Dihydro-6-hydroxymethylpterin-pyrophosphokinase HPPK"/>
    <property type="match status" value="1"/>
</dbReference>
<evidence type="ECO:0000256" key="6">
    <source>
        <dbReference type="ARBA" id="ARBA00022840"/>
    </source>
</evidence>
<keyword evidence="10" id="KW-1185">Reference proteome</keyword>
<evidence type="ECO:0000256" key="5">
    <source>
        <dbReference type="ARBA" id="ARBA00022777"/>
    </source>
</evidence>
<evidence type="ECO:0000259" key="8">
    <source>
        <dbReference type="PROSITE" id="PS00794"/>
    </source>
</evidence>
<dbReference type="NCBIfam" id="TIGR01498">
    <property type="entry name" value="folK"/>
    <property type="match status" value="1"/>
</dbReference>
<dbReference type="EMBL" id="JALJYF010000002">
    <property type="protein sequence ID" value="MCP1728465.1"/>
    <property type="molecule type" value="Genomic_DNA"/>
</dbReference>
<dbReference type="EC" id="2.7.6.3" evidence="2"/>
<dbReference type="Pfam" id="PF01288">
    <property type="entry name" value="HPPK"/>
    <property type="match status" value="1"/>
</dbReference>
<proteinExistence type="predicted"/>
<dbReference type="CDD" id="cd00483">
    <property type="entry name" value="HPPK"/>
    <property type="match status" value="1"/>
</dbReference>
<keyword evidence="3 9" id="KW-0808">Transferase</keyword>
<evidence type="ECO:0000256" key="7">
    <source>
        <dbReference type="ARBA" id="ARBA00022909"/>
    </source>
</evidence>
<keyword evidence="6" id="KW-0067">ATP-binding</keyword>
<evidence type="ECO:0000313" key="9">
    <source>
        <dbReference type="EMBL" id="MCP1728465.1"/>
    </source>
</evidence>
<dbReference type="PANTHER" id="PTHR43071">
    <property type="entry name" value="2-AMINO-4-HYDROXY-6-HYDROXYMETHYLDIHYDROPTERIDINE PYROPHOSPHOKINASE"/>
    <property type="match status" value="1"/>
</dbReference>
<evidence type="ECO:0000313" key="10">
    <source>
        <dbReference type="Proteomes" id="UP001523550"/>
    </source>
</evidence>
<dbReference type="PANTHER" id="PTHR43071:SF2">
    <property type="entry name" value="2-AMINO-4-HYDROXY-6-HYDROXYMETHYLDIHYDROPTERIDINE PYROPHOSPHOKINASE"/>
    <property type="match status" value="1"/>
</dbReference>
<keyword evidence="4" id="KW-0547">Nucleotide-binding</keyword>
<name>A0ABT1GAV7_9GAMM</name>
<dbReference type="Proteomes" id="UP001523550">
    <property type="component" value="Unassembled WGS sequence"/>
</dbReference>
<keyword evidence="5" id="KW-0418">Kinase</keyword>
<protein>
    <recommendedName>
        <fullName evidence="2">2-amino-4-hydroxy-6-hydroxymethyldihydropteridine diphosphokinase</fullName>
        <ecNumber evidence="2">2.7.6.3</ecNumber>
    </recommendedName>
</protein>
<keyword evidence="7" id="KW-0289">Folate biosynthesis</keyword>
<evidence type="ECO:0000256" key="1">
    <source>
        <dbReference type="ARBA" id="ARBA00005051"/>
    </source>
</evidence>
<reference evidence="9 10" key="1">
    <citation type="submission" date="2022-03" db="EMBL/GenBank/DDBJ databases">
        <title>Genomic Encyclopedia of Type Strains, Phase III (KMG-III): the genomes of soil and plant-associated and newly described type strains.</title>
        <authorList>
            <person name="Whitman W."/>
        </authorList>
    </citation>
    <scope>NUCLEOTIDE SEQUENCE [LARGE SCALE GENOMIC DNA]</scope>
    <source>
        <strain evidence="9 10">BSker1</strain>
    </source>
</reference>
<accession>A0ABT1GAV7</accession>
<feature type="domain" description="7,8-dihydro-6-hydroxymethylpterin-pyrophosphokinase" evidence="8">
    <location>
        <begin position="85"/>
        <end position="96"/>
    </location>
</feature>
<evidence type="ECO:0000256" key="4">
    <source>
        <dbReference type="ARBA" id="ARBA00022741"/>
    </source>
</evidence>
<comment type="pathway">
    <text evidence="1">Cofactor biosynthesis; tetrahydrofolate biosynthesis; 2-amino-4-hydroxy-6-hydroxymethyl-7,8-dihydropteridine diphosphate from 7,8-dihydroneopterin triphosphate: step 4/4.</text>
</comment>
<comment type="caution">
    <text evidence="9">The sequence shown here is derived from an EMBL/GenBank/DDBJ whole genome shotgun (WGS) entry which is preliminary data.</text>
</comment>
<evidence type="ECO:0000256" key="2">
    <source>
        <dbReference type="ARBA" id="ARBA00013253"/>
    </source>
</evidence>
<dbReference type="RefSeq" id="WP_253450675.1">
    <property type="nucleotide sequence ID" value="NZ_JALJYF010000002.1"/>
</dbReference>
<organism evidence="9 10">
    <name type="scientific">Natronospira proteinivora</name>
    <dbReference type="NCBI Taxonomy" id="1807133"/>
    <lineage>
        <taxon>Bacteria</taxon>
        <taxon>Pseudomonadati</taxon>
        <taxon>Pseudomonadota</taxon>
        <taxon>Gammaproteobacteria</taxon>
        <taxon>Natronospirales</taxon>
        <taxon>Natronospiraceae</taxon>
        <taxon>Natronospira</taxon>
    </lineage>
</organism>
<dbReference type="InterPro" id="IPR000550">
    <property type="entry name" value="Hppk"/>
</dbReference>
<dbReference type="SUPFAM" id="SSF55083">
    <property type="entry name" value="6-hydroxymethyl-7,8-dihydropterin pyrophosphokinase, HPPK"/>
    <property type="match status" value="1"/>
</dbReference>
<evidence type="ECO:0000256" key="3">
    <source>
        <dbReference type="ARBA" id="ARBA00022679"/>
    </source>
</evidence>
<dbReference type="GO" id="GO:0003848">
    <property type="term" value="F:2-amino-4-hydroxy-6-hydroxymethyldihydropteridine diphosphokinase activity"/>
    <property type="evidence" value="ECO:0007669"/>
    <property type="project" value="UniProtKB-EC"/>
</dbReference>